<dbReference type="AlphaFoldDB" id="A0AAV5NFT6"/>
<name>A0AAV5NFT6_9PROT</name>
<gene>
    <name evidence="2" type="ORF">GCM10007867_16590</name>
</gene>
<feature type="transmembrane region" description="Helical" evidence="1">
    <location>
        <begin position="21"/>
        <end position="41"/>
    </location>
</feature>
<dbReference type="RefSeq" id="WP_256445572.1">
    <property type="nucleotide sequence ID" value="NZ_BEWM01000001.1"/>
</dbReference>
<protein>
    <submittedName>
        <fullName evidence="2">Uncharacterized protein</fullName>
    </submittedName>
</protein>
<proteinExistence type="predicted"/>
<sequence length="42" mass="4568">MMAEFIVKAIKSIQNGMGFPILLGILVLLVIAGYLVLYALVM</sequence>
<dbReference type="Proteomes" id="UP001156614">
    <property type="component" value="Unassembled WGS sequence"/>
</dbReference>
<comment type="caution">
    <text evidence="2">The sequence shown here is derived from an EMBL/GenBank/DDBJ whole genome shotgun (WGS) entry which is preliminary data.</text>
</comment>
<keyword evidence="3" id="KW-1185">Reference proteome</keyword>
<keyword evidence="1" id="KW-1133">Transmembrane helix</keyword>
<keyword evidence="1" id="KW-0812">Transmembrane</keyword>
<organism evidence="2 3">
    <name type="scientific">Gluconobacter cerinus</name>
    <dbReference type="NCBI Taxonomy" id="38307"/>
    <lineage>
        <taxon>Bacteria</taxon>
        <taxon>Pseudomonadati</taxon>
        <taxon>Pseudomonadota</taxon>
        <taxon>Alphaproteobacteria</taxon>
        <taxon>Acetobacterales</taxon>
        <taxon>Acetobacteraceae</taxon>
        <taxon>Gluconobacter</taxon>
    </lineage>
</organism>
<evidence type="ECO:0000313" key="3">
    <source>
        <dbReference type="Proteomes" id="UP001156614"/>
    </source>
</evidence>
<reference evidence="3" key="1">
    <citation type="journal article" date="2019" name="Int. J. Syst. Evol. Microbiol.">
        <title>The Global Catalogue of Microorganisms (GCM) 10K type strain sequencing project: providing services to taxonomists for standard genome sequencing and annotation.</title>
        <authorList>
            <consortium name="The Broad Institute Genomics Platform"/>
            <consortium name="The Broad Institute Genome Sequencing Center for Infectious Disease"/>
            <person name="Wu L."/>
            <person name="Ma J."/>
        </authorList>
    </citation>
    <scope>NUCLEOTIDE SEQUENCE [LARGE SCALE GENOMIC DNA]</scope>
    <source>
        <strain evidence="3">NBRC 3267</strain>
    </source>
</reference>
<keyword evidence="1" id="KW-0472">Membrane</keyword>
<evidence type="ECO:0000313" key="2">
    <source>
        <dbReference type="EMBL" id="GLQ62814.1"/>
    </source>
</evidence>
<evidence type="ECO:0000256" key="1">
    <source>
        <dbReference type="SAM" id="Phobius"/>
    </source>
</evidence>
<accession>A0AAV5NFT6</accession>
<dbReference type="EMBL" id="BSNU01000002">
    <property type="protein sequence ID" value="GLQ62814.1"/>
    <property type="molecule type" value="Genomic_DNA"/>
</dbReference>